<accession>A0A9N9E6F3</accession>
<sequence length="58" mass="6448">MTEYVYEESENTGVEVLIFESDDEVTILQSRIITSGNISKAQIYDSDGENIGIDPFGD</sequence>
<gene>
    <name evidence="1" type="ORF">FMOSSE_LOCUS12096</name>
</gene>
<evidence type="ECO:0000313" key="1">
    <source>
        <dbReference type="EMBL" id="CAG8664448.1"/>
    </source>
</evidence>
<dbReference type="Proteomes" id="UP000789375">
    <property type="component" value="Unassembled WGS sequence"/>
</dbReference>
<organism evidence="1 2">
    <name type="scientific">Funneliformis mosseae</name>
    <name type="common">Endomycorrhizal fungus</name>
    <name type="synonym">Glomus mosseae</name>
    <dbReference type="NCBI Taxonomy" id="27381"/>
    <lineage>
        <taxon>Eukaryota</taxon>
        <taxon>Fungi</taxon>
        <taxon>Fungi incertae sedis</taxon>
        <taxon>Mucoromycota</taxon>
        <taxon>Glomeromycotina</taxon>
        <taxon>Glomeromycetes</taxon>
        <taxon>Glomerales</taxon>
        <taxon>Glomeraceae</taxon>
        <taxon>Funneliformis</taxon>
    </lineage>
</organism>
<proteinExistence type="predicted"/>
<keyword evidence="2" id="KW-1185">Reference proteome</keyword>
<reference evidence="1" key="1">
    <citation type="submission" date="2021-06" db="EMBL/GenBank/DDBJ databases">
        <authorList>
            <person name="Kallberg Y."/>
            <person name="Tangrot J."/>
            <person name="Rosling A."/>
        </authorList>
    </citation>
    <scope>NUCLEOTIDE SEQUENCE</scope>
    <source>
        <strain evidence="1">87-6 pot B 2015</strain>
    </source>
</reference>
<comment type="caution">
    <text evidence="1">The sequence shown here is derived from an EMBL/GenBank/DDBJ whole genome shotgun (WGS) entry which is preliminary data.</text>
</comment>
<protein>
    <submittedName>
        <fullName evidence="1">1936_t:CDS:1</fullName>
    </submittedName>
</protein>
<name>A0A9N9E6F3_FUNMO</name>
<dbReference type="EMBL" id="CAJVPP010005403">
    <property type="protein sequence ID" value="CAG8664448.1"/>
    <property type="molecule type" value="Genomic_DNA"/>
</dbReference>
<dbReference type="AlphaFoldDB" id="A0A9N9E6F3"/>
<evidence type="ECO:0000313" key="2">
    <source>
        <dbReference type="Proteomes" id="UP000789375"/>
    </source>
</evidence>